<evidence type="ECO:0000313" key="1">
    <source>
        <dbReference type="EMBL" id="QHU18966.1"/>
    </source>
</evidence>
<proteinExistence type="predicted"/>
<dbReference type="AlphaFoldDB" id="A0A6C0KP94"/>
<reference evidence="1" key="1">
    <citation type="journal article" date="2020" name="Nature">
        <title>Giant virus diversity and host interactions through global metagenomics.</title>
        <authorList>
            <person name="Schulz F."/>
            <person name="Roux S."/>
            <person name="Paez-Espino D."/>
            <person name="Jungbluth S."/>
            <person name="Walsh D.A."/>
            <person name="Denef V.J."/>
            <person name="McMahon K.D."/>
            <person name="Konstantinidis K.T."/>
            <person name="Eloe-Fadrosh E.A."/>
            <person name="Kyrpides N.C."/>
            <person name="Woyke T."/>
        </authorList>
    </citation>
    <scope>NUCLEOTIDE SEQUENCE</scope>
    <source>
        <strain evidence="1">GVMAG-S-3300013014-104</strain>
    </source>
</reference>
<accession>A0A6C0KP94</accession>
<organism evidence="1">
    <name type="scientific">viral metagenome</name>
    <dbReference type="NCBI Taxonomy" id="1070528"/>
    <lineage>
        <taxon>unclassified sequences</taxon>
        <taxon>metagenomes</taxon>
        <taxon>organismal metagenomes</taxon>
    </lineage>
</organism>
<sequence>MEDGIKFFNNDDLELHVEKVMSQTNYTKEEAIEKLII</sequence>
<dbReference type="EMBL" id="MN740943">
    <property type="protein sequence ID" value="QHU18966.1"/>
    <property type="molecule type" value="Genomic_DNA"/>
</dbReference>
<name>A0A6C0KP94_9ZZZZ</name>
<protein>
    <submittedName>
        <fullName evidence="1">Uncharacterized protein</fullName>
    </submittedName>
</protein>